<dbReference type="InterPro" id="IPR006349">
    <property type="entry name" value="PGP_euk"/>
</dbReference>
<evidence type="ECO:0000256" key="2">
    <source>
        <dbReference type="PIRNR" id="PIRNR000915"/>
    </source>
</evidence>
<reference evidence="6" key="1">
    <citation type="submission" date="2022-04" db="EMBL/GenBank/DDBJ databases">
        <authorList>
            <person name="Xu L."/>
            <person name="Lv Z."/>
        </authorList>
    </citation>
    <scope>NUCLEOTIDE SEQUENCE</scope>
    <source>
        <strain evidence="6">LV_2022a</strain>
    </source>
</reference>
<feature type="binding site" evidence="5">
    <location>
        <position position="30"/>
    </location>
    <ligand>
        <name>Mg(2+)</name>
        <dbReference type="ChEBI" id="CHEBI:18420"/>
    </ligand>
</feature>
<sequence>MAYDLVSLSKMDKVASSILRICETFLFDCDGVIWNSNILVPSSQTLIQHLLDCKKNVFLITNNSRRSVKDYVSKCRGLGLPISEDNIICSARVAAHFLRENVSGGEVYVVGESGISTELREAGVSHFGVGPDLPVDSSNPLQDVELRSNVKAVLVGFDCHFNYRKLMQGTAYIVNGAPFYATNEDAQLPGGNIIFPGTGSIVSAFKVASGKEPIVFGKPHKPMFDLLCKYCNLDPSKTVMIGDNLYTDIAFGNKFGLHTACVLTGVTNQALIDKVTQSPDDVLFRPKYIFKSVADILNILKG</sequence>
<dbReference type="SUPFAM" id="SSF56784">
    <property type="entry name" value="HAD-like"/>
    <property type="match status" value="1"/>
</dbReference>
<dbReference type="Gene3D" id="3.40.50.1000">
    <property type="entry name" value="HAD superfamily/HAD-like"/>
    <property type="match status" value="2"/>
</dbReference>
<feature type="binding site" evidence="4">
    <location>
        <position position="218"/>
    </location>
    <ligand>
        <name>substrate</name>
    </ligand>
</feature>
<evidence type="ECO:0000256" key="4">
    <source>
        <dbReference type="PIRSR" id="PIRSR000915-2"/>
    </source>
</evidence>
<dbReference type="Pfam" id="PF13344">
    <property type="entry name" value="Hydrolase_6"/>
    <property type="match status" value="1"/>
</dbReference>
<dbReference type="InterPro" id="IPR036412">
    <property type="entry name" value="HAD-like_sf"/>
</dbReference>
<keyword evidence="1 2" id="KW-0378">Hydrolase</keyword>
<dbReference type="PANTHER" id="PTHR19288">
    <property type="entry name" value="4-NITROPHENYLPHOSPHATASE-RELATED"/>
    <property type="match status" value="1"/>
</dbReference>
<evidence type="ECO:0008006" key="8">
    <source>
        <dbReference type="Google" id="ProtNLM"/>
    </source>
</evidence>
<dbReference type="GO" id="GO:0046872">
    <property type="term" value="F:metal ion binding"/>
    <property type="evidence" value="ECO:0007669"/>
    <property type="project" value="UniProtKB-KW"/>
</dbReference>
<comment type="similarity">
    <text evidence="2">Belongs to the HAD-like hydrolase superfamily.</text>
</comment>
<organism evidence="6 7">
    <name type="scientific">Schistosoma mekongi</name>
    <name type="common">Parasitic worm</name>
    <dbReference type="NCBI Taxonomy" id="38744"/>
    <lineage>
        <taxon>Eukaryota</taxon>
        <taxon>Metazoa</taxon>
        <taxon>Spiralia</taxon>
        <taxon>Lophotrochozoa</taxon>
        <taxon>Platyhelminthes</taxon>
        <taxon>Trematoda</taxon>
        <taxon>Digenea</taxon>
        <taxon>Strigeidida</taxon>
        <taxon>Schistosomatoidea</taxon>
        <taxon>Schistosomatidae</taxon>
        <taxon>Schistosoma</taxon>
    </lineage>
</organism>
<dbReference type="NCBIfam" id="TIGR01460">
    <property type="entry name" value="HAD-SF-IIA"/>
    <property type="match status" value="1"/>
</dbReference>
<evidence type="ECO:0000313" key="6">
    <source>
        <dbReference type="EMBL" id="KAK4471375.1"/>
    </source>
</evidence>
<dbReference type="EMBL" id="JALJAT010000003">
    <property type="protein sequence ID" value="KAK4471375.1"/>
    <property type="molecule type" value="Genomic_DNA"/>
</dbReference>
<dbReference type="GO" id="GO:0016791">
    <property type="term" value="F:phosphatase activity"/>
    <property type="evidence" value="ECO:0007669"/>
    <property type="project" value="InterPro"/>
</dbReference>
<accession>A0AAE1ZCP4</accession>
<comment type="caution">
    <text evidence="6">The sequence shown here is derived from an EMBL/GenBank/DDBJ whole genome shotgun (WGS) entry which is preliminary data.</text>
</comment>
<dbReference type="PANTHER" id="PTHR19288:SF93">
    <property type="entry name" value="FI11325P-RELATED"/>
    <property type="match status" value="1"/>
</dbReference>
<evidence type="ECO:0000256" key="3">
    <source>
        <dbReference type="PIRSR" id="PIRSR000915-1"/>
    </source>
</evidence>
<reference evidence="6" key="2">
    <citation type="journal article" date="2023" name="Infect Dis Poverty">
        <title>Chromosome-scale genome of the human blood fluke Schistosoma mekongi and its implications for public health.</title>
        <authorList>
            <person name="Zhou M."/>
            <person name="Xu L."/>
            <person name="Xu D."/>
            <person name="Chen W."/>
            <person name="Khan J."/>
            <person name="Hu Y."/>
            <person name="Huang H."/>
            <person name="Wei H."/>
            <person name="Zhang Y."/>
            <person name="Chusongsang P."/>
            <person name="Tanasarnprasert K."/>
            <person name="Hu X."/>
            <person name="Limpanont Y."/>
            <person name="Lv Z."/>
        </authorList>
    </citation>
    <scope>NUCLEOTIDE SEQUENCE</scope>
    <source>
        <strain evidence="6">LV_2022a</strain>
    </source>
</reference>
<feature type="binding site" evidence="5">
    <location>
        <position position="28"/>
    </location>
    <ligand>
        <name>Mg(2+)</name>
        <dbReference type="ChEBI" id="CHEBI:18420"/>
    </ligand>
</feature>
<feature type="active site" description="Proton donor" evidence="3">
    <location>
        <position position="30"/>
    </location>
</feature>
<comment type="cofactor">
    <cofactor evidence="5">
        <name>Mg(2+)</name>
        <dbReference type="ChEBI" id="CHEBI:18420"/>
    </cofactor>
    <text evidence="5">Divalent metal ions. Mg(2+) is the most effective.</text>
</comment>
<dbReference type="InterPro" id="IPR006357">
    <property type="entry name" value="HAD-SF_hydro_IIA"/>
</dbReference>
<evidence type="ECO:0000256" key="1">
    <source>
        <dbReference type="ARBA" id="ARBA00022801"/>
    </source>
</evidence>
<dbReference type="GO" id="GO:0005737">
    <property type="term" value="C:cytoplasm"/>
    <property type="evidence" value="ECO:0007669"/>
    <property type="project" value="TreeGrafter"/>
</dbReference>
<proteinExistence type="inferred from homology"/>
<keyword evidence="7" id="KW-1185">Reference proteome</keyword>
<feature type="binding site" evidence="5">
    <location>
        <position position="243"/>
    </location>
    <ligand>
        <name>Mg(2+)</name>
        <dbReference type="ChEBI" id="CHEBI:18420"/>
    </ligand>
</feature>
<dbReference type="AlphaFoldDB" id="A0AAE1ZCP4"/>
<keyword evidence="5" id="KW-0479">Metal-binding</keyword>
<name>A0AAE1ZCP4_SCHME</name>
<keyword evidence="5" id="KW-0460">Magnesium</keyword>
<evidence type="ECO:0000256" key="5">
    <source>
        <dbReference type="PIRSR" id="PIRSR000915-3"/>
    </source>
</evidence>
<feature type="active site" description="Nucleophile" evidence="3">
    <location>
        <position position="28"/>
    </location>
</feature>
<dbReference type="InterPro" id="IPR023214">
    <property type="entry name" value="HAD_sf"/>
</dbReference>
<dbReference type="PIRSF" id="PIRSF000915">
    <property type="entry name" value="PGP-type_phosphatase"/>
    <property type="match status" value="1"/>
</dbReference>
<dbReference type="Proteomes" id="UP001292079">
    <property type="component" value="Unassembled WGS sequence"/>
</dbReference>
<dbReference type="Pfam" id="PF13242">
    <property type="entry name" value="Hydrolase_like"/>
    <property type="match status" value="1"/>
</dbReference>
<gene>
    <name evidence="6" type="ORF">MN116_004809</name>
</gene>
<protein>
    <recommendedName>
        <fullName evidence="8">4-nitrophenylphosphatase</fullName>
    </recommendedName>
</protein>
<evidence type="ECO:0000313" key="7">
    <source>
        <dbReference type="Proteomes" id="UP001292079"/>
    </source>
</evidence>
<dbReference type="NCBIfam" id="TIGR01452">
    <property type="entry name" value="PGP_euk"/>
    <property type="match status" value="1"/>
</dbReference>